<sequence>MRGFRSLLFGGPSFLMNLKPCSSLTLLSLESVQDIRTKSLIT</sequence>
<accession>A0ABM5N8G5</accession>
<evidence type="ECO:0000313" key="2">
    <source>
        <dbReference type="Proteomes" id="UP000003121"/>
    </source>
</evidence>
<keyword evidence="2" id="KW-1185">Reference proteome</keyword>
<proteinExistence type="predicted"/>
<evidence type="ECO:0000313" key="1">
    <source>
        <dbReference type="EMBL" id="AFN35211.1"/>
    </source>
</evidence>
<dbReference type="EMBL" id="CP003264">
    <property type="protein sequence ID" value="AFN35211.1"/>
    <property type="molecule type" value="Genomic_DNA"/>
</dbReference>
<protein>
    <submittedName>
        <fullName evidence="1">Uncharacterized protein</fullName>
    </submittedName>
</protein>
<dbReference type="Proteomes" id="UP000003121">
    <property type="component" value="Chromosome"/>
</dbReference>
<gene>
    <name evidence="1" type="ORF">KUI_0107</name>
</gene>
<name>A0ABM5N8G5_9BURK</name>
<reference evidence="1 2" key="1">
    <citation type="journal article" date="2012" name="Vet. Microbiol.">
        <title>Comparative genomic analyses of the Taylorellae.</title>
        <authorList>
            <person name="Hauser H."/>
            <person name="Richter D.C."/>
            <person name="van Tonder A."/>
            <person name="Clark L."/>
            <person name="Preston A."/>
        </authorList>
    </citation>
    <scope>NUCLEOTIDE SEQUENCE [LARGE SCALE GENOMIC DNA]</scope>
    <source>
        <strain evidence="1 2">ATCC 35865</strain>
    </source>
</reference>
<organism evidence="1 2">
    <name type="scientific">Taylorella equigenitalis ATCC 35865</name>
    <dbReference type="NCBI Taxonomy" id="743973"/>
    <lineage>
        <taxon>Bacteria</taxon>
        <taxon>Pseudomonadati</taxon>
        <taxon>Pseudomonadota</taxon>
        <taxon>Betaproteobacteria</taxon>
        <taxon>Burkholderiales</taxon>
        <taxon>Alcaligenaceae</taxon>
        <taxon>Taylorella</taxon>
    </lineage>
</organism>